<feature type="binding site" evidence="7">
    <location>
        <position position="77"/>
    </location>
    <ligand>
        <name>Fe(3+)</name>
        <dbReference type="ChEBI" id="CHEBI:29034"/>
    </ligand>
</feature>
<dbReference type="RefSeq" id="WP_210656388.1">
    <property type="nucleotide sequence ID" value="NZ_JAGKQQ010000001.1"/>
</dbReference>
<dbReference type="EMBL" id="JAGKQQ010000001">
    <property type="protein sequence ID" value="MBP3957385.1"/>
    <property type="molecule type" value="Genomic_DNA"/>
</dbReference>
<feature type="binding site" evidence="7">
    <location>
        <position position="320"/>
    </location>
    <ligand>
        <name>Zn(2+)</name>
        <dbReference type="ChEBI" id="CHEBI:29105"/>
    </ligand>
</feature>
<feature type="binding site" evidence="7">
    <location>
        <position position="147"/>
    </location>
    <ligand>
        <name>4-imidazolone-5-propanoate</name>
        <dbReference type="ChEBI" id="CHEBI:77893"/>
    </ligand>
</feature>
<dbReference type="InterPro" id="IPR011059">
    <property type="entry name" value="Metal-dep_hydrolase_composite"/>
</dbReference>
<dbReference type="PANTHER" id="PTHR42752:SF1">
    <property type="entry name" value="IMIDAZOLONEPROPIONASE-RELATED"/>
    <property type="match status" value="1"/>
</dbReference>
<dbReference type="SUPFAM" id="SSF51338">
    <property type="entry name" value="Composite domain of metallo-dependent hydrolases"/>
    <property type="match status" value="1"/>
</dbReference>
<dbReference type="CDD" id="cd01296">
    <property type="entry name" value="Imidazolone-5PH"/>
    <property type="match status" value="1"/>
</dbReference>
<feature type="binding site" evidence="7">
    <location>
        <position position="320"/>
    </location>
    <ligand>
        <name>Fe(3+)</name>
        <dbReference type="ChEBI" id="CHEBI:29034"/>
    </ligand>
</feature>
<feature type="binding site" evidence="7">
    <location>
        <position position="77"/>
    </location>
    <ligand>
        <name>Zn(2+)</name>
        <dbReference type="ChEBI" id="CHEBI:29105"/>
    </ligand>
</feature>
<comment type="cofactor">
    <cofactor evidence="7">
        <name>Zn(2+)</name>
        <dbReference type="ChEBI" id="CHEBI:29105"/>
    </cofactor>
    <cofactor evidence="7">
        <name>Fe(3+)</name>
        <dbReference type="ChEBI" id="CHEBI:29034"/>
    </cofactor>
    <text evidence="7">Binds 1 zinc or iron ion per subunit.</text>
</comment>
<comment type="similarity">
    <text evidence="7">Belongs to the metallo-dependent hydrolases superfamily. HutI family.</text>
</comment>
<feature type="binding site" evidence="7">
    <location>
        <position position="84"/>
    </location>
    <ligand>
        <name>4-imidazolone-5-propanoate</name>
        <dbReference type="ChEBI" id="CHEBI:77893"/>
    </ligand>
</feature>
<feature type="binding site" evidence="7">
    <location>
        <position position="147"/>
    </location>
    <ligand>
        <name>N-formimidoyl-L-glutamate</name>
        <dbReference type="ChEBI" id="CHEBI:58928"/>
    </ligand>
</feature>
<evidence type="ECO:0000256" key="2">
    <source>
        <dbReference type="ARBA" id="ARBA00022723"/>
    </source>
</evidence>
<dbReference type="Gene3D" id="3.20.20.140">
    <property type="entry name" value="Metal-dependent hydrolases"/>
    <property type="match status" value="1"/>
</dbReference>
<evidence type="ECO:0000313" key="9">
    <source>
        <dbReference type="EMBL" id="MBP3957385.1"/>
    </source>
</evidence>
<evidence type="ECO:0000313" key="10">
    <source>
        <dbReference type="Proteomes" id="UP000676565"/>
    </source>
</evidence>
<evidence type="ECO:0000256" key="5">
    <source>
        <dbReference type="ARBA" id="ARBA00022833"/>
    </source>
</evidence>
<dbReference type="Gene3D" id="2.30.40.10">
    <property type="entry name" value="Urease, subunit C, domain 1"/>
    <property type="match status" value="1"/>
</dbReference>
<evidence type="ECO:0000259" key="8">
    <source>
        <dbReference type="Pfam" id="PF01979"/>
    </source>
</evidence>
<feature type="binding site" evidence="7">
    <location>
        <position position="248"/>
    </location>
    <ligand>
        <name>4-imidazolone-5-propanoate</name>
        <dbReference type="ChEBI" id="CHEBI:77893"/>
    </ligand>
</feature>
<feature type="binding site" evidence="7">
    <location>
        <position position="75"/>
    </location>
    <ligand>
        <name>Fe(3+)</name>
        <dbReference type="ChEBI" id="CHEBI:29034"/>
    </ligand>
</feature>
<keyword evidence="4 7" id="KW-0369">Histidine metabolism</keyword>
<evidence type="ECO:0000256" key="6">
    <source>
        <dbReference type="ARBA" id="ARBA00023004"/>
    </source>
</evidence>
<feature type="binding site" evidence="7">
    <location>
        <position position="75"/>
    </location>
    <ligand>
        <name>Zn(2+)</name>
        <dbReference type="ChEBI" id="CHEBI:29105"/>
    </ligand>
</feature>
<dbReference type="InterPro" id="IPR006680">
    <property type="entry name" value="Amidohydro-rel"/>
</dbReference>
<dbReference type="InterPro" id="IPR032466">
    <property type="entry name" value="Metal_Hydrolase"/>
</dbReference>
<comment type="function">
    <text evidence="7">Catalyzes the hydrolytic cleavage of the carbon-nitrogen bond in imidazolone-5-propanoate to yield N-formimidoyl-L-glutamate. It is the third step in the universal histidine degradation pathway.</text>
</comment>
<keyword evidence="2 7" id="KW-0479">Metal-binding</keyword>
<comment type="subcellular location">
    <subcellularLocation>
        <location evidence="7">Cytoplasm</location>
    </subcellularLocation>
</comment>
<keyword evidence="6 7" id="KW-0408">Iron</keyword>
<evidence type="ECO:0000256" key="4">
    <source>
        <dbReference type="ARBA" id="ARBA00022808"/>
    </source>
</evidence>
<name>A0ABS5BUJ2_9BACT</name>
<accession>A0ABS5BUJ2</accession>
<feature type="binding site" evidence="7">
    <location>
        <position position="180"/>
    </location>
    <ligand>
        <name>4-imidazolone-5-propanoate</name>
        <dbReference type="ChEBI" id="CHEBI:77893"/>
    </ligand>
</feature>
<dbReference type="SUPFAM" id="SSF51556">
    <property type="entry name" value="Metallo-dependent hydrolases"/>
    <property type="match status" value="1"/>
</dbReference>
<comment type="caution">
    <text evidence="9">The sequence shown here is derived from an EMBL/GenBank/DDBJ whole genome shotgun (WGS) entry which is preliminary data.</text>
</comment>
<dbReference type="GO" id="GO:0050480">
    <property type="term" value="F:imidazolonepropionase activity"/>
    <property type="evidence" value="ECO:0007669"/>
    <property type="project" value="UniProtKB-EC"/>
</dbReference>
<protein>
    <recommendedName>
        <fullName evidence="1 7">Imidazolonepropionase</fullName>
        <ecNumber evidence="1 7">3.5.2.7</ecNumber>
    </recommendedName>
    <alternativeName>
        <fullName evidence="7">Imidazolone-5-propionate hydrolase</fullName>
    </alternativeName>
</protein>
<proteinExistence type="inferred from homology"/>
<keyword evidence="5 7" id="KW-0862">Zinc</keyword>
<evidence type="ECO:0000256" key="7">
    <source>
        <dbReference type="HAMAP-Rule" id="MF_00372"/>
    </source>
</evidence>
<dbReference type="Pfam" id="PF01979">
    <property type="entry name" value="Amidohydro_1"/>
    <property type="match status" value="1"/>
</dbReference>
<dbReference type="HAMAP" id="MF_00372">
    <property type="entry name" value="HutI"/>
    <property type="match status" value="1"/>
</dbReference>
<keyword evidence="10" id="KW-1185">Reference proteome</keyword>
<comment type="pathway">
    <text evidence="7">Amino-acid degradation; L-histidine degradation into L-glutamate; N-formimidoyl-L-glutamate from L-histidine: step 3/3.</text>
</comment>
<feature type="binding site" evidence="7">
    <location>
        <position position="322"/>
    </location>
    <ligand>
        <name>N-formimidoyl-L-glutamate</name>
        <dbReference type="ChEBI" id="CHEBI:58928"/>
    </ligand>
</feature>
<comment type="catalytic activity">
    <reaction evidence="7">
        <text>4-imidazolone-5-propanoate + H2O = N-formimidoyl-L-glutamate</text>
        <dbReference type="Rhea" id="RHEA:23660"/>
        <dbReference type="ChEBI" id="CHEBI:15377"/>
        <dbReference type="ChEBI" id="CHEBI:58928"/>
        <dbReference type="ChEBI" id="CHEBI:77893"/>
        <dbReference type="EC" id="3.5.2.7"/>
    </reaction>
</comment>
<evidence type="ECO:0000256" key="3">
    <source>
        <dbReference type="ARBA" id="ARBA00022801"/>
    </source>
</evidence>
<reference evidence="9 10" key="1">
    <citation type="submission" date="2021-04" db="EMBL/GenBank/DDBJ databases">
        <authorList>
            <person name="Ivanova A."/>
        </authorList>
    </citation>
    <scope>NUCLEOTIDE SEQUENCE [LARGE SCALE GENOMIC DNA]</scope>
    <source>
        <strain evidence="9 10">G18</strain>
    </source>
</reference>
<feature type="binding site" evidence="7">
    <location>
        <position position="245"/>
    </location>
    <ligand>
        <name>Zn(2+)</name>
        <dbReference type="ChEBI" id="CHEBI:29105"/>
    </ligand>
</feature>
<dbReference type="Proteomes" id="UP000676565">
    <property type="component" value="Unassembled WGS sequence"/>
</dbReference>
<feature type="binding site" evidence="7">
    <location>
        <position position="324"/>
    </location>
    <ligand>
        <name>N-formimidoyl-L-glutamate</name>
        <dbReference type="ChEBI" id="CHEBI:58928"/>
    </ligand>
</feature>
<organism evidence="9 10">
    <name type="scientific">Gemmata palustris</name>
    <dbReference type="NCBI Taxonomy" id="2822762"/>
    <lineage>
        <taxon>Bacteria</taxon>
        <taxon>Pseudomonadati</taxon>
        <taxon>Planctomycetota</taxon>
        <taxon>Planctomycetia</taxon>
        <taxon>Gemmatales</taxon>
        <taxon>Gemmataceae</taxon>
        <taxon>Gemmata</taxon>
    </lineage>
</organism>
<dbReference type="NCBIfam" id="TIGR01224">
    <property type="entry name" value="hutI"/>
    <property type="match status" value="1"/>
</dbReference>
<gene>
    <name evidence="7" type="primary">hutI</name>
    <name evidence="9" type="ORF">J8F10_19235</name>
</gene>
<feature type="binding site" evidence="7">
    <location>
        <position position="325"/>
    </location>
    <ligand>
        <name>4-imidazolone-5-propanoate</name>
        <dbReference type="ChEBI" id="CHEBI:77893"/>
    </ligand>
</feature>
<dbReference type="EC" id="3.5.2.7" evidence="1 7"/>
<feature type="domain" description="Amidohydrolase-related" evidence="8">
    <location>
        <begin position="66"/>
        <end position="386"/>
    </location>
</feature>
<feature type="binding site" evidence="7">
    <location>
        <position position="245"/>
    </location>
    <ligand>
        <name>Fe(3+)</name>
        <dbReference type="ChEBI" id="CHEBI:29034"/>
    </ligand>
</feature>
<keyword evidence="3 7" id="KW-0378">Hydrolase</keyword>
<evidence type="ECO:0000256" key="1">
    <source>
        <dbReference type="ARBA" id="ARBA00012864"/>
    </source>
</evidence>
<dbReference type="PANTHER" id="PTHR42752">
    <property type="entry name" value="IMIDAZOLONEPROPIONASE"/>
    <property type="match status" value="1"/>
</dbReference>
<keyword evidence="7" id="KW-0963">Cytoplasm</keyword>
<sequence length="410" mass="43738">MDREPFDHIWIHARVATFDPRVTVPCGLLADHAVAVRGDTIAAILPSNAPEVQSHRGAVTDCGGKLVTPGFIDCHTHLVWGGSRAAEWEMRLAGVPYTEIAKRGGGILSTVRATRAISEGELLQTAVPRLRALVDEGVTCVEIKSGYGLTLDDELKMLRVARRFAIVESIDVSQTLLAAHAVPPEFAGREDDYVSLIVNEMIPAVARDRLAEAVDVFCESIAFTVAQCDRIFSAARAHGLAIKGHVEQITNSHGAELVARHGGWSADHLEHLDDAGIAAMAKSGTVAVLLPGAFYFLREKQKPPVEKLRAAGVPLAVASDLNPGTSPFASIRLAMNMACVLYGLSPEEALAGVTREAAKALGRASHIGTLEAGKRADFLVWDVTHPAEIVCQLGATPRAERVVRGKASNA</sequence>
<dbReference type="InterPro" id="IPR005920">
    <property type="entry name" value="HutI"/>
</dbReference>